<name>A1WZP1_HALHL</name>
<reference evidence="4" key="1">
    <citation type="submission" date="2006-12" db="EMBL/GenBank/DDBJ databases">
        <title>Complete sequence of Halorhodospira halophila SL1.</title>
        <authorList>
            <consortium name="US DOE Joint Genome Institute"/>
            <person name="Copeland A."/>
            <person name="Lucas S."/>
            <person name="Lapidus A."/>
            <person name="Barry K."/>
            <person name="Detter J.C."/>
            <person name="Glavina del Rio T."/>
            <person name="Hammon N."/>
            <person name="Israni S."/>
            <person name="Dalin E."/>
            <person name="Tice H."/>
            <person name="Pitluck S."/>
            <person name="Saunders E."/>
            <person name="Brettin T."/>
            <person name="Bruce D."/>
            <person name="Han C."/>
            <person name="Tapia R."/>
            <person name="Schmutz J."/>
            <person name="Larimer F."/>
            <person name="Land M."/>
            <person name="Hauser L."/>
            <person name="Kyrpides N."/>
            <person name="Mikhailova N."/>
            <person name="Hoff W."/>
            <person name="Richardson P."/>
        </authorList>
    </citation>
    <scope>NUCLEOTIDE SEQUENCE [LARGE SCALE GENOMIC DNA]</scope>
    <source>
        <strain evidence="4">DSM 244 / SL1</strain>
    </source>
</reference>
<organism evidence="3 4">
    <name type="scientific">Halorhodospira halophila (strain DSM 244 / SL1)</name>
    <name type="common">Ectothiorhodospira halophila (strain DSM 244 / SL1)</name>
    <dbReference type="NCBI Taxonomy" id="349124"/>
    <lineage>
        <taxon>Bacteria</taxon>
        <taxon>Pseudomonadati</taxon>
        <taxon>Pseudomonadota</taxon>
        <taxon>Gammaproteobacteria</taxon>
        <taxon>Chromatiales</taxon>
        <taxon>Ectothiorhodospiraceae</taxon>
        <taxon>Halorhodospira</taxon>
    </lineage>
</organism>
<feature type="signal peptide" evidence="2">
    <location>
        <begin position="1"/>
        <end position="24"/>
    </location>
</feature>
<feature type="chain" id="PRO_5002640292" evidence="2">
    <location>
        <begin position="25"/>
        <end position="81"/>
    </location>
</feature>
<accession>A1WZP1</accession>
<dbReference type="Proteomes" id="UP000000647">
    <property type="component" value="Chromosome"/>
</dbReference>
<evidence type="ECO:0000313" key="3">
    <source>
        <dbReference type="EMBL" id="ABM63153.1"/>
    </source>
</evidence>
<feature type="region of interest" description="Disordered" evidence="1">
    <location>
        <begin position="26"/>
        <end position="81"/>
    </location>
</feature>
<reference evidence="3 4" key="2">
    <citation type="journal article" date="2013" name="Stand. Genomic Sci.">
        <title>Complete genome sequence of Halorhodospira halophila SL1.</title>
        <authorList>
            <person name="Challacombe J.F."/>
            <person name="Majid S."/>
            <person name="Deole R."/>
            <person name="Brettin T.S."/>
            <person name="Bruce D."/>
            <person name="Delano S.F."/>
            <person name="Detter J.C."/>
            <person name="Gleasner C.D."/>
            <person name="Han C.S."/>
            <person name="Misra M."/>
            <person name="Reitenga K.G."/>
            <person name="Mikhailova N."/>
            <person name="Woyke T."/>
            <person name="Pitluck S."/>
            <person name="Nolan M."/>
            <person name="Land M.L."/>
            <person name="Saunders E."/>
            <person name="Tapia R."/>
            <person name="Lapidus A."/>
            <person name="Ivanova N."/>
            <person name="Hoff W.D."/>
        </authorList>
    </citation>
    <scope>NUCLEOTIDE SEQUENCE [LARGE SCALE GENOMIC DNA]</scope>
    <source>
        <strain evidence="4">DSM 244 / SL1</strain>
    </source>
</reference>
<evidence type="ECO:0000256" key="1">
    <source>
        <dbReference type="SAM" id="MobiDB-lite"/>
    </source>
</evidence>
<keyword evidence="4" id="KW-1185">Reference proteome</keyword>
<proteinExistence type="predicted"/>
<dbReference type="HOGENOM" id="CLU_2569101_0_0_6"/>
<dbReference type="RefSeq" id="WP_011815175.1">
    <property type="nucleotide sequence ID" value="NC_008789.1"/>
</dbReference>
<evidence type="ECO:0000256" key="2">
    <source>
        <dbReference type="SAM" id="SignalP"/>
    </source>
</evidence>
<gene>
    <name evidence="3" type="ordered locus">Hhal_2390</name>
</gene>
<dbReference type="EMBL" id="CP000544">
    <property type="protein sequence ID" value="ABM63153.1"/>
    <property type="molecule type" value="Genomic_DNA"/>
</dbReference>
<protein>
    <submittedName>
        <fullName evidence="3">Uncharacterized protein</fullName>
    </submittedName>
</protein>
<sequence length="81" mass="9104">MHHKHWIAGLLALMVGMGSTAAMAFDTEGEADDQWEEPADDGFEDDGFEDDGFEFEEQDDEIDPWDEDADDTDAGDEELDF</sequence>
<feature type="compositionally biased region" description="Acidic residues" evidence="1">
    <location>
        <begin position="27"/>
        <end position="81"/>
    </location>
</feature>
<dbReference type="KEGG" id="hha:Hhal_2390"/>
<dbReference type="AlphaFoldDB" id="A1WZP1"/>
<keyword evidence="2" id="KW-0732">Signal</keyword>
<evidence type="ECO:0000313" key="4">
    <source>
        <dbReference type="Proteomes" id="UP000000647"/>
    </source>
</evidence>